<evidence type="ECO:0000313" key="9">
    <source>
        <dbReference type="Proteomes" id="UP000294847"/>
    </source>
</evidence>
<dbReference type="PANTHER" id="PTHR24305">
    <property type="entry name" value="CYTOCHROME P450"/>
    <property type="match status" value="1"/>
</dbReference>
<dbReference type="GO" id="GO:0004497">
    <property type="term" value="F:monooxygenase activity"/>
    <property type="evidence" value="ECO:0007669"/>
    <property type="project" value="UniProtKB-KW"/>
</dbReference>
<evidence type="ECO:0000313" key="8">
    <source>
        <dbReference type="EMBL" id="QBZ64359.1"/>
    </source>
</evidence>
<reference evidence="8 9" key="1">
    <citation type="journal article" date="2019" name="Mol. Biol. Evol.">
        <title>Blast fungal genomes show frequent chromosomal changes, gene gains and losses, and effector gene turnover.</title>
        <authorList>
            <person name="Gomez Luciano L.B."/>
            <person name="Jason Tsai I."/>
            <person name="Chuma I."/>
            <person name="Tosa Y."/>
            <person name="Chen Y.H."/>
            <person name="Li J.Y."/>
            <person name="Li M.Y."/>
            <person name="Jade Lu M.Y."/>
            <person name="Nakayashiki H."/>
            <person name="Li W.H."/>
        </authorList>
    </citation>
    <scope>NUCLEOTIDE SEQUENCE [LARGE SCALE GENOMIC DNA]</scope>
    <source>
        <strain evidence="8">MZ5-1-6</strain>
    </source>
</reference>
<keyword evidence="7" id="KW-0503">Monooxygenase</keyword>
<dbReference type="PROSITE" id="PS00086">
    <property type="entry name" value="CYTOCHROME_P450"/>
    <property type="match status" value="1"/>
</dbReference>
<dbReference type="Proteomes" id="UP000294847">
    <property type="component" value="Chromosome 6"/>
</dbReference>
<feature type="binding site" description="axial binding residue" evidence="6">
    <location>
        <position position="471"/>
    </location>
    <ligand>
        <name>heme</name>
        <dbReference type="ChEBI" id="CHEBI:30413"/>
    </ligand>
    <ligandPart>
        <name>Fe</name>
        <dbReference type="ChEBI" id="CHEBI:18248"/>
    </ligandPart>
</feature>
<evidence type="ECO:0008006" key="10">
    <source>
        <dbReference type="Google" id="ProtNLM"/>
    </source>
</evidence>
<dbReference type="InterPro" id="IPR050121">
    <property type="entry name" value="Cytochrome_P450_monoxygenase"/>
</dbReference>
<gene>
    <name evidence="8" type="ORF">PoMZ_06055</name>
</gene>
<evidence type="ECO:0000256" key="4">
    <source>
        <dbReference type="ARBA" id="ARBA00022723"/>
    </source>
</evidence>
<dbReference type="PANTHER" id="PTHR24305:SF232">
    <property type="entry name" value="P450, PUTATIVE (EUROFUNG)-RELATED"/>
    <property type="match status" value="1"/>
</dbReference>
<sequence length="530" mass="59831">MAVTSLSTLALFAPILVIGSLAWRIIHSLYFHPLSKFHGPWYAASFSIVHALASALKVEHEWLLQLAKRYGASKPIRIAPNLLLFPQPSAVKEIYWDSKLNTKGLFYGSGALGPPHLFTTLDGDQHKELRKAIGGPHYTIGTLKNHWEPRFDDLILTALEKWTEKSERGETIQLCDKVAEFAADVMTMVSFSEPWGFVRNDRDERELLKRWRDSLPYFGFVNRFRWFRDVVMKSSWGVYFLPSSSDNTGMGFFMREADRQVTIREYRMKNEQYSQECPDFLQHCLEARIGTKPLSPVQKRAHITLLFQAGADTTGTALGCTFRFLVTNPDVMSRCQAEIDAADQAGKLSSPIVQYEETRTHLPLVVACIRESLRLHPPAPTLFPRIVPRVGGGGLGAKKTSSSGGFKTIGDVVLPPGFEITTHPYVVQRDPVLYAPDPEVFRPERWLEASPEKLSEMEAGQFTFGVGPRVCLGKDVAYMELYKLIPQVLRTFDMDLQRPGQFVVAGGVAFNNDFAVKLRVRKRGETFMHD</sequence>
<dbReference type="PRINTS" id="PR00463">
    <property type="entry name" value="EP450I"/>
</dbReference>
<dbReference type="InterPro" id="IPR002401">
    <property type="entry name" value="Cyt_P450_E_grp-I"/>
</dbReference>
<evidence type="ECO:0000256" key="3">
    <source>
        <dbReference type="ARBA" id="ARBA00022617"/>
    </source>
</evidence>
<evidence type="ECO:0000256" key="5">
    <source>
        <dbReference type="ARBA" id="ARBA00023004"/>
    </source>
</evidence>
<evidence type="ECO:0000256" key="1">
    <source>
        <dbReference type="ARBA" id="ARBA00001971"/>
    </source>
</evidence>
<dbReference type="GO" id="GO:0005506">
    <property type="term" value="F:iron ion binding"/>
    <property type="evidence" value="ECO:0007669"/>
    <property type="project" value="InterPro"/>
</dbReference>
<dbReference type="SUPFAM" id="SSF48264">
    <property type="entry name" value="Cytochrome P450"/>
    <property type="match status" value="1"/>
</dbReference>
<evidence type="ECO:0000256" key="2">
    <source>
        <dbReference type="ARBA" id="ARBA00010617"/>
    </source>
</evidence>
<keyword evidence="7" id="KW-0560">Oxidoreductase</keyword>
<comment type="similarity">
    <text evidence="2 7">Belongs to the cytochrome P450 family.</text>
</comment>
<name>A0A4P7NQ29_PYROR</name>
<evidence type="ECO:0000256" key="6">
    <source>
        <dbReference type="PIRSR" id="PIRSR602401-1"/>
    </source>
</evidence>
<accession>A0A4P7NQ29</accession>
<dbReference type="GO" id="GO:0020037">
    <property type="term" value="F:heme binding"/>
    <property type="evidence" value="ECO:0007669"/>
    <property type="project" value="InterPro"/>
</dbReference>
<keyword evidence="3 6" id="KW-0349">Heme</keyword>
<protein>
    <recommendedName>
        <fullName evidence="10">Cytochrome P450 17A1</fullName>
    </recommendedName>
</protein>
<dbReference type="PRINTS" id="PR00385">
    <property type="entry name" value="P450"/>
</dbReference>
<organism evidence="8 9">
    <name type="scientific">Pyricularia oryzae</name>
    <name type="common">Rice blast fungus</name>
    <name type="synonym">Magnaporthe oryzae</name>
    <dbReference type="NCBI Taxonomy" id="318829"/>
    <lineage>
        <taxon>Eukaryota</taxon>
        <taxon>Fungi</taxon>
        <taxon>Dikarya</taxon>
        <taxon>Ascomycota</taxon>
        <taxon>Pezizomycotina</taxon>
        <taxon>Sordariomycetes</taxon>
        <taxon>Sordariomycetidae</taxon>
        <taxon>Magnaporthales</taxon>
        <taxon>Pyriculariaceae</taxon>
        <taxon>Pyricularia</taxon>
    </lineage>
</organism>
<proteinExistence type="inferred from homology"/>
<comment type="cofactor">
    <cofactor evidence="1 6">
        <name>heme</name>
        <dbReference type="ChEBI" id="CHEBI:30413"/>
    </cofactor>
</comment>
<evidence type="ECO:0000256" key="7">
    <source>
        <dbReference type="RuleBase" id="RU000461"/>
    </source>
</evidence>
<dbReference type="AlphaFoldDB" id="A0A4P7NQ29"/>
<keyword evidence="5 6" id="KW-0408">Iron</keyword>
<dbReference type="InterPro" id="IPR036396">
    <property type="entry name" value="Cyt_P450_sf"/>
</dbReference>
<dbReference type="Pfam" id="PF00067">
    <property type="entry name" value="p450"/>
    <property type="match status" value="1"/>
</dbReference>
<dbReference type="GO" id="GO:0016705">
    <property type="term" value="F:oxidoreductase activity, acting on paired donors, with incorporation or reduction of molecular oxygen"/>
    <property type="evidence" value="ECO:0007669"/>
    <property type="project" value="InterPro"/>
</dbReference>
<keyword evidence="4 6" id="KW-0479">Metal-binding</keyword>
<dbReference type="Gene3D" id="1.10.630.10">
    <property type="entry name" value="Cytochrome P450"/>
    <property type="match status" value="1"/>
</dbReference>
<dbReference type="InterPro" id="IPR017972">
    <property type="entry name" value="Cyt_P450_CS"/>
</dbReference>
<dbReference type="EMBL" id="CP034209">
    <property type="protein sequence ID" value="QBZ64359.1"/>
    <property type="molecule type" value="Genomic_DNA"/>
</dbReference>
<dbReference type="VEuPathDB" id="FungiDB:M_BR32_EuGene_00126061"/>
<dbReference type="InterPro" id="IPR001128">
    <property type="entry name" value="Cyt_P450"/>
</dbReference>